<name>A0A0E4FYF0_9BRAD</name>
<proteinExistence type="predicted"/>
<evidence type="ECO:0000313" key="3">
    <source>
        <dbReference type="Proteomes" id="UP000063308"/>
    </source>
</evidence>
<dbReference type="Proteomes" id="UP000063308">
    <property type="component" value="Chromosome"/>
</dbReference>
<evidence type="ECO:0000256" key="1">
    <source>
        <dbReference type="SAM" id="MobiDB-lite"/>
    </source>
</evidence>
<organism evidence="2 3">
    <name type="scientific">Bradyrhizobium diazoefficiens</name>
    <dbReference type="NCBI Taxonomy" id="1355477"/>
    <lineage>
        <taxon>Bacteria</taxon>
        <taxon>Pseudomonadati</taxon>
        <taxon>Pseudomonadota</taxon>
        <taxon>Alphaproteobacteria</taxon>
        <taxon>Hyphomicrobiales</taxon>
        <taxon>Nitrobacteraceae</taxon>
        <taxon>Bradyrhizobium</taxon>
    </lineage>
</organism>
<evidence type="ECO:0000313" key="2">
    <source>
        <dbReference type="EMBL" id="BAR60459.1"/>
    </source>
</evidence>
<dbReference type="EMBL" id="AP014685">
    <property type="protein sequence ID" value="BAR60459.1"/>
    <property type="molecule type" value="Genomic_DNA"/>
</dbReference>
<accession>A0A0E4FYF0</accession>
<feature type="region of interest" description="Disordered" evidence="1">
    <location>
        <begin position="1"/>
        <end position="40"/>
    </location>
</feature>
<gene>
    <name evidence="2" type="ORF">NK6_7308</name>
</gene>
<sequence length="117" mass="12679">MRIEPKRVLHKTGQRVVPAPEVNRTHSKHNPQSLRRNDHAPRSIAVTISAIRTADTSASRRTETLPIVISTGPSLLPDATGSLSSIDTKSAASSVTNASRPARANLRHLVNCWAFTP</sequence>
<reference evidence="2 3" key="1">
    <citation type="submission" date="2014-11" db="EMBL/GenBank/DDBJ databases">
        <title>Symbiosis island explosion on the genome of extra-slow-growing strains of soybean bradyrhizobia with massive insertion sequences.</title>
        <authorList>
            <person name="Iida T."/>
            <person name="Minamisawa K."/>
        </authorList>
    </citation>
    <scope>NUCLEOTIDE SEQUENCE [LARGE SCALE GENOMIC DNA]</scope>
    <source>
        <strain evidence="2 3">NK6</strain>
    </source>
</reference>
<dbReference type="AlphaFoldDB" id="A0A0E4FYF0"/>
<protein>
    <submittedName>
        <fullName evidence="2">Uncharacterized protein</fullName>
    </submittedName>
</protein>